<sequence length="1045" mass="112549">MTDANGLSSSRIRMTDDTPSGARHVVGVYHEDDDANHNSLVDIESFSSSGSSSRSDDSTNSSSSSVSSSSDDSSTPGGSSVEDEDGWDTGAESTDDDDDDNDTAGAIATISSLGPSSTASSLSSSFPPAPTMEEVQHAFIEPQPFTGRHQLSEREKYMEEEYDARHQQYIEEHGSIDPYQEQFMEQRLLNDMYYQQRQTVQPEQYTPLDHETFKDEEDPLMTPWKSPTKSNNTDTMQDTYEDEFHFDKDDWRKSRMLIVLPRIIACTCIAIVVLIIVLIFLIRNQNTSSPLPVTQPVNRTAAPVTPIPETVSPSVALTSVPSVIPSMAPSMIPSDVPTIVPTLAPIADPWTTEIENLETDDSVSFETFQYQVDSSMDGSTMVVLSLDQSQSIESVQVYHLEGNVWQDVAFTASEAARRRLLSAMLKQSTIVLSNSGRELMVSNPNGTSVHRLSTQNVWIPKGQTLNSSGTMSGDGNSLVAESLFYTWDGSVWVEDPIRALPLQSFEKLSLSSDGSVVAALLTGSLHALRWDNTAAQWVEKIVSPAAMDFALSSDGTTIVEAGSKSATVFRFKNDDWAVDGSLVSETFSEVAISADGLTLAGAVESGWAQVYDYDTASMEWIETAPAKVVAPSGSGISGISLSGNGRKLSLGVVPRFETGTSYIFTLSREAEGPTAAPTAAPSFFVETGCNGLVSLCEAKANEVMYAIANKSQTAIASDYTVALNAGVRGFEWEITADADITTPIGAAIFDFVYTHPKEVLVLQLHLGQVDLLTAETLLTGITHNATLEIFGEYFYKHSITATSWPTLAEMAETKRRIIAFVNSSSSEFFNDWNQYVTEHVNPTTCDNQSATDFDAIYLNTNTSDNAISSLNNLSDLDMYVTGCEKPNFVVFNHFGSNEAASVVDSVLRYNSQFVQTSLGPTSLSPSLAPSLSPHPTNSFAPSDVPTIVPTAKPSISASPTFGPTLTLQPSMTAGPTTSSFLPTSSFYPTGTSFPTGTSYPTGSVFPTYTSASSATSLPAALPVATVLPTASQTTSGTNIFNRPPV</sequence>
<comment type="caution">
    <text evidence="3">The sequence shown here is derived from an EMBL/GenBank/DDBJ whole genome shotgun (WGS) entry which is preliminary data.</text>
</comment>
<dbReference type="AlphaFoldDB" id="A0A1Z5KBZ6"/>
<evidence type="ECO:0000256" key="2">
    <source>
        <dbReference type="SAM" id="Phobius"/>
    </source>
</evidence>
<reference evidence="3 4" key="1">
    <citation type="journal article" date="2015" name="Plant Cell">
        <title>Oil accumulation by the oleaginous diatom Fistulifera solaris as revealed by the genome and transcriptome.</title>
        <authorList>
            <person name="Tanaka T."/>
            <person name="Maeda Y."/>
            <person name="Veluchamy A."/>
            <person name="Tanaka M."/>
            <person name="Abida H."/>
            <person name="Marechal E."/>
            <person name="Bowler C."/>
            <person name="Muto M."/>
            <person name="Sunaga Y."/>
            <person name="Tanaka M."/>
            <person name="Yoshino T."/>
            <person name="Taniguchi T."/>
            <person name="Fukuda Y."/>
            <person name="Nemoto M."/>
            <person name="Matsumoto M."/>
            <person name="Wong P.S."/>
            <person name="Aburatani S."/>
            <person name="Fujibuchi W."/>
        </authorList>
    </citation>
    <scope>NUCLEOTIDE SEQUENCE [LARGE SCALE GENOMIC DNA]</scope>
    <source>
        <strain evidence="3 4">JPCC DA0580</strain>
    </source>
</reference>
<dbReference type="InterPro" id="IPR017946">
    <property type="entry name" value="PLC-like_Pdiesterase_TIM-brl"/>
</dbReference>
<feature type="compositionally biased region" description="Low complexity" evidence="1">
    <location>
        <begin position="103"/>
        <end position="126"/>
    </location>
</feature>
<evidence type="ECO:0000313" key="3">
    <source>
        <dbReference type="EMBL" id="GAX23820.1"/>
    </source>
</evidence>
<dbReference type="GO" id="GO:0008081">
    <property type="term" value="F:phosphoric diester hydrolase activity"/>
    <property type="evidence" value="ECO:0007669"/>
    <property type="project" value="InterPro"/>
</dbReference>
<dbReference type="GO" id="GO:0006629">
    <property type="term" value="P:lipid metabolic process"/>
    <property type="evidence" value="ECO:0007669"/>
    <property type="project" value="InterPro"/>
</dbReference>
<dbReference type="Gene3D" id="3.20.20.190">
    <property type="entry name" value="Phosphatidylinositol (PI) phosphodiesterase"/>
    <property type="match status" value="1"/>
</dbReference>
<evidence type="ECO:0000313" key="4">
    <source>
        <dbReference type="Proteomes" id="UP000198406"/>
    </source>
</evidence>
<dbReference type="SUPFAM" id="SSF69322">
    <property type="entry name" value="Tricorn protease domain 2"/>
    <property type="match status" value="1"/>
</dbReference>
<feature type="compositionally biased region" description="Low complexity" evidence="1">
    <location>
        <begin position="45"/>
        <end position="80"/>
    </location>
</feature>
<dbReference type="InParanoid" id="A0A1Z5KBZ6"/>
<feature type="compositionally biased region" description="Acidic residues" evidence="1">
    <location>
        <begin position="81"/>
        <end position="102"/>
    </location>
</feature>
<name>A0A1Z5KBZ6_FISSO</name>
<keyword evidence="2" id="KW-0472">Membrane</keyword>
<keyword evidence="4" id="KW-1185">Reference proteome</keyword>
<evidence type="ECO:0000256" key="1">
    <source>
        <dbReference type="SAM" id="MobiDB-lite"/>
    </source>
</evidence>
<protein>
    <submittedName>
        <fullName evidence="3">Uncharacterized protein</fullName>
    </submittedName>
</protein>
<dbReference type="Proteomes" id="UP000198406">
    <property type="component" value="Unassembled WGS sequence"/>
</dbReference>
<organism evidence="3 4">
    <name type="scientific">Fistulifera solaris</name>
    <name type="common">Oleaginous diatom</name>
    <dbReference type="NCBI Taxonomy" id="1519565"/>
    <lineage>
        <taxon>Eukaryota</taxon>
        <taxon>Sar</taxon>
        <taxon>Stramenopiles</taxon>
        <taxon>Ochrophyta</taxon>
        <taxon>Bacillariophyta</taxon>
        <taxon>Bacillariophyceae</taxon>
        <taxon>Bacillariophycidae</taxon>
        <taxon>Naviculales</taxon>
        <taxon>Naviculaceae</taxon>
        <taxon>Fistulifera</taxon>
    </lineage>
</organism>
<feature type="transmembrane region" description="Helical" evidence="2">
    <location>
        <begin position="259"/>
        <end position="282"/>
    </location>
</feature>
<proteinExistence type="predicted"/>
<dbReference type="OrthoDB" id="7984201at2759"/>
<dbReference type="SUPFAM" id="SSF51695">
    <property type="entry name" value="PLC-like phosphodiesterases"/>
    <property type="match status" value="1"/>
</dbReference>
<gene>
    <name evidence="3" type="ORF">FisN_20Hh022</name>
</gene>
<keyword evidence="2" id="KW-0812">Transmembrane</keyword>
<keyword evidence="2" id="KW-1133">Transmembrane helix</keyword>
<accession>A0A1Z5KBZ6</accession>
<feature type="compositionally biased region" description="Polar residues" evidence="1">
    <location>
        <begin position="1"/>
        <end position="12"/>
    </location>
</feature>
<dbReference type="EMBL" id="BDSP01000204">
    <property type="protein sequence ID" value="GAX23820.1"/>
    <property type="molecule type" value="Genomic_DNA"/>
</dbReference>
<feature type="region of interest" description="Disordered" evidence="1">
    <location>
        <begin position="1"/>
        <end position="129"/>
    </location>
</feature>